<dbReference type="EMBL" id="CM056817">
    <property type="protein sequence ID" value="KAJ8620902.1"/>
    <property type="molecule type" value="Genomic_DNA"/>
</dbReference>
<organism evidence="1 2">
    <name type="scientific">Persea americana</name>
    <name type="common">Avocado</name>
    <dbReference type="NCBI Taxonomy" id="3435"/>
    <lineage>
        <taxon>Eukaryota</taxon>
        <taxon>Viridiplantae</taxon>
        <taxon>Streptophyta</taxon>
        <taxon>Embryophyta</taxon>
        <taxon>Tracheophyta</taxon>
        <taxon>Spermatophyta</taxon>
        <taxon>Magnoliopsida</taxon>
        <taxon>Magnoliidae</taxon>
        <taxon>Laurales</taxon>
        <taxon>Lauraceae</taxon>
        <taxon>Persea</taxon>
    </lineage>
</organism>
<proteinExistence type="predicted"/>
<evidence type="ECO:0000313" key="1">
    <source>
        <dbReference type="EMBL" id="KAJ8620902.1"/>
    </source>
</evidence>
<sequence>MEEEKEEEGVVLPLSLIELGNESPLNLDHANGISFSPLTDTLARSASRLPPQPVSEASMDAKTQTCYCSSPRDPRNKENHHTEPGNILDIPVVIEEPLQTRKRKKDRGCNLRKSLAWNKAFFTEEGVLDPLELSILSGSVSKSSKGFMSQINAGEPAPSPGSYRRGDRSVLQAFEDNLFKEMPARFQNENQNLNGLFSKLESSMREDPPLPPSSRKAQLTKGSNRSMPQGGDSSHLPVASKCVVQPGKRSKCTQNAPPVIPVKNASSKGPSSCTRKDLSCVPTKSSVPCPGKHKANLPSETHLSVNQQTPQVVTTIDTSNLKVIPERLLQVDMHASTSHIDSKEDTVRLPQHVQPINGNVPSAQYHSKPSGLRMPSPSLGYFCQGKVSASRSFLPDKNKPCNHSEIKNSTVRKPCEFNHIGELKPLSIPYSRPPRMSIDAPTIGVAGAVTAISQVSSRLKRPVSPMATAKPNSELNTLRKDGPEDSSESWSQKSHSYHFGYSDGVNEQSGKQASLMSDPDETKQVPNKENHKLQMEGDSLLAEIASFEQPQPQKVGFEHASDDSNASVDTSGIELVNSHSLSQVSCGEHLSQHVPQLNNVDKHPQPFVINECQRSSHGHWPVEICGYVPDTLSVETKNNIEQGLSEEAESSLGLGEEQVADVGTAKSLELVGSSAENIASSRQGVSQSCGSITLDRDNGLESSPFSEETITALSETGRQPDTGLQSQLKDSLSTKDEPAAIANKKKHVDADSTQGRTSMDYRVNAVPFSDEWVAALEAAGEDILTMKTGAVQNSPPDKTIPEPGPYSPVKRNTQDIGPFHCTKYTTLASDIH</sequence>
<accession>A0ACC2KIR2</accession>
<reference evidence="1 2" key="1">
    <citation type="journal article" date="2022" name="Hortic Res">
        <title>A haplotype resolved chromosomal level avocado genome allows analysis of novel avocado genes.</title>
        <authorList>
            <person name="Nath O."/>
            <person name="Fletcher S.J."/>
            <person name="Hayward A."/>
            <person name="Shaw L.M."/>
            <person name="Masouleh A.K."/>
            <person name="Furtado A."/>
            <person name="Henry R.J."/>
            <person name="Mitter N."/>
        </authorList>
    </citation>
    <scope>NUCLEOTIDE SEQUENCE [LARGE SCALE GENOMIC DNA]</scope>
    <source>
        <strain evidence="2">cv. Hass</strain>
    </source>
</reference>
<keyword evidence="2" id="KW-1185">Reference proteome</keyword>
<gene>
    <name evidence="1" type="ORF">MRB53_029431</name>
</gene>
<protein>
    <submittedName>
        <fullName evidence="1">Uncharacterized protein</fullName>
    </submittedName>
</protein>
<comment type="caution">
    <text evidence="1">The sequence shown here is derived from an EMBL/GenBank/DDBJ whole genome shotgun (WGS) entry which is preliminary data.</text>
</comment>
<evidence type="ECO:0000313" key="2">
    <source>
        <dbReference type="Proteomes" id="UP001234297"/>
    </source>
</evidence>
<name>A0ACC2KIR2_PERAE</name>
<dbReference type="Proteomes" id="UP001234297">
    <property type="component" value="Chromosome 9"/>
</dbReference>